<dbReference type="EC" id="2.4.1.257" evidence="10"/>
<gene>
    <name evidence="14" type="ORF">ABL78_0422</name>
</gene>
<dbReference type="InterPro" id="IPR001296">
    <property type="entry name" value="Glyco_trans_1"/>
</dbReference>
<sequence length="568" mass="62211">MHVMLLGLVYAFGAACIVNYFFMFVRIRTTEAYAQRREKLVAAYLKTHQEGARQEDATAGNRGGTDATAPHNTSGAEELLPDEPLRVVFLHPDLGIGGAERLIVDAAVGLMKNQSLRSVEVVIVTNHHDPSRAFKETVDGTVRVVVRGSGFPQSVFGRGKVLCATIRMAFAAFATCWAFPGTNCFVVDQVAAAMPMLKFCAGKTPILFYSHFPDQLCDPNRNEDGTLRDRIPGHQTYRSFFDAVEVWSLRFATSVVCNSKFSRQVMLQTFPEMAEKVDAERDIFYPPVSMEVHRVPMETLEQSGALRELRDAVMGSITFVSINRYERKKNLTLAVEAFARLLAMDEFKPASTSEGNSGGGTQLRRRLLLVVAGGYDPRLAENVQYAAELEAYAAELMVPSDHIRFMRNINEDEKAVLLSSMRALVYTPSNEHFGIVPVEAMAYGKPVVAIANGGPCESVGDAEKEDPSTCGGLLSAPEASAFADKMARLARVASYAEKVGAQGRARILQQFSMETFSSKLVRRLVALTVESDSDHLKEGLKEVHMKADKAAARAPTASSSSAEKVKAD</sequence>
<keyword evidence="3 10" id="KW-0808">Transferase</keyword>
<feature type="compositionally biased region" description="Low complexity" evidence="11">
    <location>
        <begin position="552"/>
        <end position="562"/>
    </location>
</feature>
<evidence type="ECO:0000256" key="9">
    <source>
        <dbReference type="ARBA" id="ARBA00045104"/>
    </source>
</evidence>
<accession>A0A0N1I8W1</accession>
<dbReference type="SUPFAM" id="SSF53756">
    <property type="entry name" value="UDP-Glycosyltransferase/glycogen phosphorylase"/>
    <property type="match status" value="1"/>
</dbReference>
<protein>
    <recommendedName>
        <fullName evidence="10">Alpha-1,3/1,6-mannosyltransferase ALG2</fullName>
        <ecNumber evidence="10">2.4.1.132</ecNumber>
        <ecNumber evidence="10">2.4.1.257</ecNumber>
    </recommendedName>
    <alternativeName>
        <fullName evidence="10">GDP-Man:Man(1)GlcNAc(2)-PP-Dol alpha-1,3-mannosyltransferase</fullName>
    </alternativeName>
</protein>
<keyword evidence="2 10" id="KW-0328">Glycosyltransferase</keyword>
<comment type="catalytic activity">
    <reaction evidence="9 10">
        <text>an alpha-D-Man-(1-&gt;3)-beta-D-Man-(1-&gt;4)-beta-D-GlcNAc-(1-&gt;4)-alpha-D-GlcNAc-diphospho-di-trans,poly-cis-dolichol + GDP-alpha-D-mannose = an alpha-D-Man-(1-&gt;3)-[alpha-D-Man-(1-&gt;6)]-beta-D-Man-(1-&gt;4)-beta-D-GlcNAc-(1-&gt;4)-alpha-D-GlcNAc-diphospho-di-trans,poly-cis-dolichol + GDP + H(+)</text>
        <dbReference type="Rhea" id="RHEA:29519"/>
        <dbReference type="Rhea" id="RHEA-COMP:19513"/>
        <dbReference type="Rhea" id="RHEA-COMP:19515"/>
        <dbReference type="ChEBI" id="CHEBI:15378"/>
        <dbReference type="ChEBI" id="CHEBI:57527"/>
        <dbReference type="ChEBI" id="CHEBI:58189"/>
        <dbReference type="ChEBI" id="CHEBI:132510"/>
        <dbReference type="ChEBI" id="CHEBI:132511"/>
        <dbReference type="EC" id="2.4.1.257"/>
    </reaction>
    <physiologicalReaction direction="left-to-right" evidence="9 10">
        <dbReference type="Rhea" id="RHEA:29520"/>
    </physiologicalReaction>
</comment>
<organism evidence="14 15">
    <name type="scientific">Leptomonas seymouri</name>
    <dbReference type="NCBI Taxonomy" id="5684"/>
    <lineage>
        <taxon>Eukaryota</taxon>
        <taxon>Discoba</taxon>
        <taxon>Euglenozoa</taxon>
        <taxon>Kinetoplastea</taxon>
        <taxon>Metakinetoplastina</taxon>
        <taxon>Trypanosomatida</taxon>
        <taxon>Trypanosomatidae</taxon>
        <taxon>Leishmaniinae</taxon>
        <taxon>Leptomonas</taxon>
    </lineage>
</organism>
<evidence type="ECO:0000256" key="8">
    <source>
        <dbReference type="ARBA" id="ARBA00045103"/>
    </source>
</evidence>
<feature type="domain" description="Glycosyltransferase subfamily 4-like N-terminal" evidence="13">
    <location>
        <begin position="96"/>
        <end position="272"/>
    </location>
</feature>
<evidence type="ECO:0000313" key="14">
    <source>
        <dbReference type="EMBL" id="KPI90492.1"/>
    </source>
</evidence>
<feature type="transmembrane region" description="Helical" evidence="10">
    <location>
        <begin position="6"/>
        <end position="27"/>
    </location>
</feature>
<keyword evidence="7 10" id="KW-0472">Membrane</keyword>
<comment type="caution">
    <text evidence="14">The sequence shown here is derived from an EMBL/GenBank/DDBJ whole genome shotgun (WGS) entry which is preliminary data.</text>
</comment>
<evidence type="ECO:0000256" key="6">
    <source>
        <dbReference type="ARBA" id="ARBA00022989"/>
    </source>
</evidence>
<dbReference type="InterPro" id="IPR028098">
    <property type="entry name" value="Glyco_trans_4-like_N"/>
</dbReference>
<dbReference type="Pfam" id="PF00534">
    <property type="entry name" value="Glycos_transf_1"/>
    <property type="match status" value="1"/>
</dbReference>
<evidence type="ECO:0000256" key="2">
    <source>
        <dbReference type="ARBA" id="ARBA00022676"/>
    </source>
</evidence>
<evidence type="ECO:0000256" key="7">
    <source>
        <dbReference type="ARBA" id="ARBA00023136"/>
    </source>
</evidence>
<comment type="function">
    <text evidence="10">Mannosylates Man(2)GlcNAc(2)-dolichol diphosphate and Man(1)GlcNAc(2)-dolichol diphosphate to form Man(3)GlcNAc(2)-dolichol diphosphate.</text>
</comment>
<dbReference type="GO" id="GO:0004378">
    <property type="term" value="F:GDP-Man:Man(1)GlcNAc(2)-PP-Dol alpha-1,3-mannosyltransferase activity"/>
    <property type="evidence" value="ECO:0007669"/>
    <property type="project" value="UniProtKB-UniRule"/>
</dbReference>
<dbReference type="VEuPathDB" id="TriTrypDB:Lsey_0005_0550"/>
<dbReference type="GO" id="GO:0005789">
    <property type="term" value="C:endoplasmic reticulum membrane"/>
    <property type="evidence" value="ECO:0007669"/>
    <property type="project" value="UniProtKB-SubCell"/>
</dbReference>
<feature type="domain" description="Glycosyl transferase family 1" evidence="12">
    <location>
        <begin position="315"/>
        <end position="505"/>
    </location>
</feature>
<evidence type="ECO:0000259" key="12">
    <source>
        <dbReference type="Pfam" id="PF00534"/>
    </source>
</evidence>
<dbReference type="UniPathway" id="UPA00378"/>
<evidence type="ECO:0000256" key="5">
    <source>
        <dbReference type="ARBA" id="ARBA00022824"/>
    </source>
</evidence>
<dbReference type="OMA" id="AMYMKCP"/>
<comment type="catalytic activity">
    <reaction evidence="8 10">
        <text>a beta-D-Man-(1-&gt;4)-beta-D-GlcNAc-(1-&gt;4)-alpha-D-GlcNAc-diphospho-di-trans,poly-cis-dolichol + GDP-alpha-D-mannose = an alpha-D-Man-(1-&gt;3)-beta-D-Man-(1-&gt;4)-beta-D-GlcNAc-(1-&gt;4)-alpha-D-GlcNAc-diphospho-di-trans,poly-cis-dolichol + GDP + H(+)</text>
        <dbReference type="Rhea" id="RHEA:29515"/>
        <dbReference type="Rhea" id="RHEA-COMP:19511"/>
        <dbReference type="Rhea" id="RHEA-COMP:19513"/>
        <dbReference type="ChEBI" id="CHEBI:15378"/>
        <dbReference type="ChEBI" id="CHEBI:57527"/>
        <dbReference type="ChEBI" id="CHEBI:58189"/>
        <dbReference type="ChEBI" id="CHEBI:58472"/>
        <dbReference type="ChEBI" id="CHEBI:132510"/>
        <dbReference type="EC" id="2.4.1.132"/>
    </reaction>
    <physiologicalReaction direction="left-to-right" evidence="8 10">
        <dbReference type="Rhea" id="RHEA:29516"/>
    </physiologicalReaction>
</comment>
<evidence type="ECO:0000256" key="4">
    <source>
        <dbReference type="ARBA" id="ARBA00022692"/>
    </source>
</evidence>
<proteinExistence type="inferred from homology"/>
<reference evidence="14 15" key="1">
    <citation type="journal article" date="2015" name="PLoS Pathog.">
        <title>Leptomonas seymouri: Adaptations to the Dixenous Life Cycle Analyzed by Genome Sequencing, Transcriptome Profiling and Co-infection with Leishmania donovani.</title>
        <authorList>
            <person name="Kraeva N."/>
            <person name="Butenko A."/>
            <person name="Hlavacova J."/>
            <person name="Kostygov A."/>
            <person name="Myskova J."/>
            <person name="Grybchuk D."/>
            <person name="Lestinova T."/>
            <person name="Votypka J."/>
            <person name="Volf P."/>
            <person name="Opperdoes F."/>
            <person name="Flegontov P."/>
            <person name="Lukes J."/>
            <person name="Yurchenko V."/>
        </authorList>
    </citation>
    <scope>NUCLEOTIDE SEQUENCE [LARGE SCALE GENOMIC DNA]</scope>
    <source>
        <strain evidence="14 15">ATCC 30220</strain>
    </source>
</reference>
<comment type="similarity">
    <text evidence="10">Belongs to the glycosyltransferase group 1 family.</text>
</comment>
<evidence type="ECO:0000256" key="10">
    <source>
        <dbReference type="RuleBase" id="RU367136"/>
    </source>
</evidence>
<evidence type="ECO:0000259" key="13">
    <source>
        <dbReference type="Pfam" id="PF13439"/>
    </source>
</evidence>
<keyword evidence="6 10" id="KW-1133">Transmembrane helix</keyword>
<dbReference type="GO" id="GO:0102704">
    <property type="term" value="F:GDP-Man:Man(2)GlcNAc(2)-PP-Dol alpha-1,6-mannosyltransferase activity"/>
    <property type="evidence" value="ECO:0007669"/>
    <property type="project" value="UniProtKB-UniRule"/>
</dbReference>
<evidence type="ECO:0000313" key="15">
    <source>
        <dbReference type="Proteomes" id="UP000038009"/>
    </source>
</evidence>
<dbReference type="PANTHER" id="PTHR45918:SF1">
    <property type="entry name" value="ALPHA-1,3_1,6-MANNOSYLTRANSFERASE ALG2"/>
    <property type="match status" value="1"/>
</dbReference>
<dbReference type="Pfam" id="PF13439">
    <property type="entry name" value="Glyco_transf_4"/>
    <property type="match status" value="1"/>
</dbReference>
<dbReference type="Gene3D" id="3.40.50.2000">
    <property type="entry name" value="Glycogen Phosphorylase B"/>
    <property type="match status" value="1"/>
</dbReference>
<dbReference type="EC" id="2.4.1.132" evidence="10"/>
<evidence type="ECO:0000256" key="11">
    <source>
        <dbReference type="SAM" id="MobiDB-lite"/>
    </source>
</evidence>
<evidence type="ECO:0000256" key="1">
    <source>
        <dbReference type="ARBA" id="ARBA00004922"/>
    </source>
</evidence>
<keyword evidence="15" id="KW-1185">Reference proteome</keyword>
<name>A0A0N1I8W1_LEPSE</name>
<evidence type="ECO:0000256" key="3">
    <source>
        <dbReference type="ARBA" id="ARBA00022679"/>
    </source>
</evidence>
<keyword evidence="5" id="KW-0256">Endoplasmic reticulum</keyword>
<comment type="pathway">
    <text evidence="1 10">Protein modification; protein glycosylation.</text>
</comment>
<dbReference type="InterPro" id="IPR027054">
    <property type="entry name" value="ALG2"/>
</dbReference>
<dbReference type="PANTHER" id="PTHR45918">
    <property type="entry name" value="ALPHA-1,3/1,6-MANNOSYLTRANSFERASE ALG2"/>
    <property type="match status" value="1"/>
</dbReference>
<dbReference type="AlphaFoldDB" id="A0A0N1I8W1"/>
<dbReference type="OrthoDB" id="448893at2759"/>
<keyword evidence="4 10" id="KW-0812">Transmembrane</keyword>
<comment type="subcellular location">
    <subcellularLocation>
        <location evidence="10">Endoplasmic reticulum membrane</location>
        <topology evidence="10">Single-pass membrane protein</topology>
    </subcellularLocation>
</comment>
<feature type="region of interest" description="Disordered" evidence="11">
    <location>
        <begin position="545"/>
        <end position="568"/>
    </location>
</feature>
<feature type="region of interest" description="Disordered" evidence="11">
    <location>
        <begin position="52"/>
        <end position="77"/>
    </location>
</feature>
<dbReference type="Proteomes" id="UP000038009">
    <property type="component" value="Unassembled WGS sequence"/>
</dbReference>
<dbReference type="EMBL" id="LJSK01000005">
    <property type="protein sequence ID" value="KPI90492.1"/>
    <property type="molecule type" value="Genomic_DNA"/>
</dbReference>